<protein>
    <recommendedName>
        <fullName evidence="3">F-box domain-containing protein</fullName>
    </recommendedName>
</protein>
<dbReference type="Proteomes" id="UP001302126">
    <property type="component" value="Unassembled WGS sequence"/>
</dbReference>
<keyword evidence="2" id="KW-1185">Reference proteome</keyword>
<organism evidence="1 2">
    <name type="scientific">Podospora australis</name>
    <dbReference type="NCBI Taxonomy" id="1536484"/>
    <lineage>
        <taxon>Eukaryota</taxon>
        <taxon>Fungi</taxon>
        <taxon>Dikarya</taxon>
        <taxon>Ascomycota</taxon>
        <taxon>Pezizomycotina</taxon>
        <taxon>Sordariomycetes</taxon>
        <taxon>Sordariomycetidae</taxon>
        <taxon>Sordariales</taxon>
        <taxon>Podosporaceae</taxon>
        <taxon>Podospora</taxon>
    </lineage>
</organism>
<reference evidence="1" key="2">
    <citation type="submission" date="2023-05" db="EMBL/GenBank/DDBJ databases">
        <authorList>
            <consortium name="Lawrence Berkeley National Laboratory"/>
            <person name="Steindorff A."/>
            <person name="Hensen N."/>
            <person name="Bonometti L."/>
            <person name="Westerberg I."/>
            <person name="Brannstrom I.O."/>
            <person name="Guillou S."/>
            <person name="Cros-Aarteil S."/>
            <person name="Calhoun S."/>
            <person name="Haridas S."/>
            <person name="Kuo A."/>
            <person name="Mondo S."/>
            <person name="Pangilinan J."/>
            <person name="Riley R."/>
            <person name="Labutti K."/>
            <person name="Andreopoulos B."/>
            <person name="Lipzen A."/>
            <person name="Chen C."/>
            <person name="Yanf M."/>
            <person name="Daum C."/>
            <person name="Ng V."/>
            <person name="Clum A."/>
            <person name="Ohm R."/>
            <person name="Martin F."/>
            <person name="Silar P."/>
            <person name="Natvig D."/>
            <person name="Lalanne C."/>
            <person name="Gautier V."/>
            <person name="Ament-Velasquez S.L."/>
            <person name="Kruys A."/>
            <person name="Hutchinson M.I."/>
            <person name="Powell A.J."/>
            <person name="Barry K."/>
            <person name="Miller A.N."/>
            <person name="Grigoriev I.V."/>
            <person name="Debuchy R."/>
            <person name="Gladieux P."/>
            <person name="Thoren M.H."/>
            <person name="Johannesson H."/>
        </authorList>
    </citation>
    <scope>NUCLEOTIDE SEQUENCE</scope>
    <source>
        <strain evidence="1">PSN309</strain>
    </source>
</reference>
<dbReference type="AlphaFoldDB" id="A0AAN6WQL0"/>
<proteinExistence type="predicted"/>
<evidence type="ECO:0000313" key="1">
    <source>
        <dbReference type="EMBL" id="KAK4186345.1"/>
    </source>
</evidence>
<sequence length="502" mass="56982">MPDLNTLTAEAREAMKASEFQSLWECPIMSFPDEIMLQILEHATHIPELEFRDLDGSFQKSLFLARVVDMKNLAWTCRRFRRLATPFLYSWLPVGHSNASTLLLHRTLKEDPSLRPLCKSLVIISSEPALDAAREDILSFLGTTIRSLHIQNIGTPANAPTPPRMHAWNQVRATLPKMCQLERLILSEDGDGVGVLGLVKTSIYSLFQGGFPPSLRQLRVHDGGRQSLQRRSFLPTPLKDARPKTAPFTDLSVRSFQGPACFDELIRWPATLKKLTIEELGQGRHPPVLNLRQIWSHAMVHCQCLTHLRVGNLVLESMADLDRALFHVDFSYFTSLASLSLSLSATGTNPDRAAKLIAPRLETFEWTFPEPTVPDGPYLNSFAWREEEFLRRFAREAVEKQPDPRALRRIKVDFVPTLRFDPRSLLQPMYLSGLTAQPSYQSSLHASYEYPWDRLDRIAEEVLGHGIRLVYNKPAMTKAEFEEYQGNFRGTRGHQATGVTTI</sequence>
<accession>A0AAN6WQL0</accession>
<gene>
    <name evidence="1" type="ORF">QBC35DRAFT_453385</name>
</gene>
<evidence type="ECO:0000313" key="2">
    <source>
        <dbReference type="Proteomes" id="UP001302126"/>
    </source>
</evidence>
<reference evidence="1" key="1">
    <citation type="journal article" date="2023" name="Mol. Phylogenet. Evol.">
        <title>Genome-scale phylogeny and comparative genomics of the fungal order Sordariales.</title>
        <authorList>
            <person name="Hensen N."/>
            <person name="Bonometti L."/>
            <person name="Westerberg I."/>
            <person name="Brannstrom I.O."/>
            <person name="Guillou S."/>
            <person name="Cros-Aarteil S."/>
            <person name="Calhoun S."/>
            <person name="Haridas S."/>
            <person name="Kuo A."/>
            <person name="Mondo S."/>
            <person name="Pangilinan J."/>
            <person name="Riley R."/>
            <person name="LaButti K."/>
            <person name="Andreopoulos B."/>
            <person name="Lipzen A."/>
            <person name="Chen C."/>
            <person name="Yan M."/>
            <person name="Daum C."/>
            <person name="Ng V."/>
            <person name="Clum A."/>
            <person name="Steindorff A."/>
            <person name="Ohm R.A."/>
            <person name="Martin F."/>
            <person name="Silar P."/>
            <person name="Natvig D.O."/>
            <person name="Lalanne C."/>
            <person name="Gautier V."/>
            <person name="Ament-Velasquez S.L."/>
            <person name="Kruys A."/>
            <person name="Hutchinson M.I."/>
            <person name="Powell A.J."/>
            <person name="Barry K."/>
            <person name="Miller A.N."/>
            <person name="Grigoriev I.V."/>
            <person name="Debuchy R."/>
            <person name="Gladieux P."/>
            <person name="Hiltunen Thoren M."/>
            <person name="Johannesson H."/>
        </authorList>
    </citation>
    <scope>NUCLEOTIDE SEQUENCE</scope>
    <source>
        <strain evidence="1">PSN309</strain>
    </source>
</reference>
<comment type="caution">
    <text evidence="1">The sequence shown here is derived from an EMBL/GenBank/DDBJ whole genome shotgun (WGS) entry which is preliminary data.</text>
</comment>
<dbReference type="EMBL" id="MU864426">
    <property type="protein sequence ID" value="KAK4186345.1"/>
    <property type="molecule type" value="Genomic_DNA"/>
</dbReference>
<name>A0AAN6WQL0_9PEZI</name>
<evidence type="ECO:0008006" key="3">
    <source>
        <dbReference type="Google" id="ProtNLM"/>
    </source>
</evidence>